<protein>
    <recommendedName>
        <fullName evidence="3">Transcriptional regulator</fullName>
    </recommendedName>
</protein>
<reference evidence="1 2" key="1">
    <citation type="submission" date="2017-02" db="EMBL/GenBank/DDBJ databases">
        <title>Whole genome sequencing of Helicobacter bilis strain AAQJH.</title>
        <authorList>
            <person name="Conlan S."/>
            <person name="Thomas P.J."/>
            <person name="Mullikin J."/>
            <person name="Palmore T.N."/>
            <person name="Frank K.M."/>
            <person name="Segre J.A."/>
        </authorList>
    </citation>
    <scope>NUCLEOTIDE SEQUENCE [LARGE SCALE GENOMIC DNA]</scope>
    <source>
        <strain evidence="1 2">AAQJH</strain>
    </source>
</reference>
<evidence type="ECO:0000313" key="2">
    <source>
        <dbReference type="Proteomes" id="UP000188298"/>
    </source>
</evidence>
<evidence type="ECO:0008006" key="3">
    <source>
        <dbReference type="Google" id="ProtNLM"/>
    </source>
</evidence>
<organism evidence="1 2">
    <name type="scientific">Helicobacter bilis</name>
    <dbReference type="NCBI Taxonomy" id="37372"/>
    <lineage>
        <taxon>Bacteria</taxon>
        <taxon>Pseudomonadati</taxon>
        <taxon>Campylobacterota</taxon>
        <taxon>Epsilonproteobacteria</taxon>
        <taxon>Campylobacterales</taxon>
        <taxon>Helicobacteraceae</taxon>
        <taxon>Helicobacter</taxon>
    </lineage>
</organism>
<dbReference type="RefSeq" id="WP_077388409.1">
    <property type="nucleotide sequence ID" value="NZ_CP019645.1"/>
</dbReference>
<sequence length="75" mass="8589">MNLVKQTAKELGLTYKELSKELGYSESALNAAARKDELSEPLKKAIELYLENLKLKEKIKLTEAFKQNLKDFLES</sequence>
<dbReference type="AlphaFoldDB" id="A0A1Q2LG03"/>
<evidence type="ECO:0000313" key="1">
    <source>
        <dbReference type="EMBL" id="AQQ59361.1"/>
    </source>
</evidence>
<dbReference type="KEGG" id="hbl:XJ32_03820"/>
<proteinExistence type="predicted"/>
<dbReference type="Proteomes" id="UP000188298">
    <property type="component" value="Chromosome"/>
</dbReference>
<accession>A0A1Q2LG03</accession>
<name>A0A1Q2LG03_9HELI</name>
<gene>
    <name evidence="1" type="ORF">XJ32_03820</name>
</gene>
<dbReference type="EMBL" id="CP019645">
    <property type="protein sequence ID" value="AQQ59361.1"/>
    <property type="molecule type" value="Genomic_DNA"/>
</dbReference>